<keyword evidence="3" id="KW-1185">Reference proteome</keyword>
<proteinExistence type="predicted"/>
<keyword evidence="1" id="KW-1133">Transmembrane helix</keyword>
<feature type="transmembrane region" description="Helical" evidence="1">
    <location>
        <begin position="132"/>
        <end position="151"/>
    </location>
</feature>
<dbReference type="AlphaFoldDB" id="A0AAD5GEI3"/>
<evidence type="ECO:0000256" key="1">
    <source>
        <dbReference type="SAM" id="Phobius"/>
    </source>
</evidence>
<dbReference type="EMBL" id="JAMZMK010008628">
    <property type="protein sequence ID" value="KAI7739392.1"/>
    <property type="molecule type" value="Genomic_DNA"/>
</dbReference>
<keyword evidence="1" id="KW-0472">Membrane</keyword>
<evidence type="ECO:0000313" key="2">
    <source>
        <dbReference type="EMBL" id="KAI7739392.1"/>
    </source>
</evidence>
<comment type="caution">
    <text evidence="2">The sequence shown here is derived from an EMBL/GenBank/DDBJ whole genome shotgun (WGS) entry which is preliminary data.</text>
</comment>
<feature type="non-terminal residue" evidence="2">
    <location>
        <position position="161"/>
    </location>
</feature>
<feature type="transmembrane region" description="Helical" evidence="1">
    <location>
        <begin position="91"/>
        <end position="112"/>
    </location>
</feature>
<accession>A0AAD5GEI3</accession>
<organism evidence="2 3">
    <name type="scientific">Ambrosia artemisiifolia</name>
    <name type="common">Common ragweed</name>
    <dbReference type="NCBI Taxonomy" id="4212"/>
    <lineage>
        <taxon>Eukaryota</taxon>
        <taxon>Viridiplantae</taxon>
        <taxon>Streptophyta</taxon>
        <taxon>Embryophyta</taxon>
        <taxon>Tracheophyta</taxon>
        <taxon>Spermatophyta</taxon>
        <taxon>Magnoliopsida</taxon>
        <taxon>eudicotyledons</taxon>
        <taxon>Gunneridae</taxon>
        <taxon>Pentapetalae</taxon>
        <taxon>asterids</taxon>
        <taxon>campanulids</taxon>
        <taxon>Asterales</taxon>
        <taxon>Asteraceae</taxon>
        <taxon>Asteroideae</taxon>
        <taxon>Heliantheae alliance</taxon>
        <taxon>Heliantheae</taxon>
        <taxon>Ambrosia</taxon>
    </lineage>
</organism>
<keyword evidence="1" id="KW-0812">Transmembrane</keyword>
<name>A0AAD5GEI3_AMBAR</name>
<protein>
    <submittedName>
        <fullName evidence="2">Uncharacterized protein</fullName>
    </submittedName>
</protein>
<dbReference type="Proteomes" id="UP001206925">
    <property type="component" value="Unassembled WGS sequence"/>
</dbReference>
<reference evidence="2" key="1">
    <citation type="submission" date="2022-06" db="EMBL/GenBank/DDBJ databases">
        <title>Uncovering the hologenomic basis of an extraordinary plant invasion.</title>
        <authorList>
            <person name="Bieker V.C."/>
            <person name="Martin M.D."/>
            <person name="Gilbert T."/>
            <person name="Hodgins K."/>
            <person name="Battlay P."/>
            <person name="Petersen B."/>
            <person name="Wilson J."/>
        </authorList>
    </citation>
    <scope>NUCLEOTIDE SEQUENCE</scope>
    <source>
        <strain evidence="2">AA19_3_7</strain>
        <tissue evidence="2">Leaf</tissue>
    </source>
</reference>
<gene>
    <name evidence="2" type="ORF">M8C21_010735</name>
</gene>
<evidence type="ECO:0000313" key="3">
    <source>
        <dbReference type="Proteomes" id="UP001206925"/>
    </source>
</evidence>
<sequence length="161" mass="18665">MLSNDDVCFYLHRSIDHGLFAVDLLNNISDRFIKRPHGVARDLSSGVRPEYQKLESLVNFEYIYCRWGSCCCYFDGFASTHWLLQAAMPSYFLLLPALPSPSLLLSEVFGALMVATKWQKYVMSVVVWTHPWFLIIQIFYLAGAGVFRLLMEILKEHAYLW</sequence>